<dbReference type="EMBL" id="JAOA01000024">
    <property type="protein sequence ID" value="EUA00126.1"/>
    <property type="molecule type" value="Genomic_DNA"/>
</dbReference>
<proteinExistence type="predicted"/>
<evidence type="ECO:0000256" key="1">
    <source>
        <dbReference type="SAM" id="MobiDB-lite"/>
    </source>
</evidence>
<accession>X7XZU1</accession>
<feature type="compositionally biased region" description="Low complexity" evidence="1">
    <location>
        <begin position="1"/>
        <end position="13"/>
    </location>
</feature>
<evidence type="ECO:0000313" key="2">
    <source>
        <dbReference type="EMBL" id="EUA00126.1"/>
    </source>
</evidence>
<sequence>MATVAAATANPVPRSTVPPGRADRGGGQFVERFAESASDHRQLDREVH</sequence>
<feature type="region of interest" description="Disordered" evidence="1">
    <location>
        <begin position="1"/>
        <end position="28"/>
    </location>
</feature>
<dbReference type="Proteomes" id="UP000020561">
    <property type="component" value="Unassembled WGS sequence"/>
</dbReference>
<evidence type="ECO:0000313" key="3">
    <source>
        <dbReference type="Proteomes" id="UP000020561"/>
    </source>
</evidence>
<protein>
    <submittedName>
        <fullName evidence="2">Uncharacterized protein</fullName>
    </submittedName>
</protein>
<reference evidence="2 3" key="1">
    <citation type="submission" date="2013-12" db="EMBL/GenBank/DDBJ databases">
        <authorList>
            <person name="Brown-Elliot B."/>
            <person name="Wallace R."/>
            <person name="Lenaerts A."/>
            <person name="Ordway D."/>
            <person name="DeGroote M.A."/>
            <person name="Parker T."/>
            <person name="Sizemore C."/>
            <person name="Tallon L.J."/>
            <person name="Sadzewicz L.K."/>
            <person name="Sengamalay N."/>
            <person name="Fraser C.M."/>
            <person name="Hine E."/>
            <person name="Shefchek K.A."/>
            <person name="Das S.P."/>
            <person name="Tettelin H."/>
        </authorList>
    </citation>
    <scope>NUCLEOTIDE SEQUENCE [LARGE SCALE GENOMIC DNA]</scope>
    <source>
        <strain evidence="2 3">662</strain>
    </source>
</reference>
<organism evidence="2 3">
    <name type="scientific">Mycobacterium kansasii 662</name>
    <dbReference type="NCBI Taxonomy" id="1299326"/>
    <lineage>
        <taxon>Bacteria</taxon>
        <taxon>Bacillati</taxon>
        <taxon>Actinomycetota</taxon>
        <taxon>Actinomycetes</taxon>
        <taxon>Mycobacteriales</taxon>
        <taxon>Mycobacteriaceae</taxon>
        <taxon>Mycobacterium</taxon>
    </lineage>
</organism>
<dbReference type="PATRIC" id="fig|1299326.3.peg.6438"/>
<gene>
    <name evidence="2" type="ORF">I545_6702</name>
</gene>
<comment type="caution">
    <text evidence="2">The sequence shown here is derived from an EMBL/GenBank/DDBJ whole genome shotgun (WGS) entry which is preliminary data.</text>
</comment>
<dbReference type="AlphaFoldDB" id="X7XZU1"/>
<name>X7XZU1_MYCKA</name>